<dbReference type="InterPro" id="IPR016039">
    <property type="entry name" value="Thiolase-like"/>
</dbReference>
<organism evidence="3">
    <name type="scientific">uncultured delta proteobacterium</name>
    <dbReference type="NCBI Taxonomy" id="34034"/>
    <lineage>
        <taxon>Bacteria</taxon>
        <taxon>Deltaproteobacteria</taxon>
        <taxon>environmental samples</taxon>
    </lineage>
</organism>
<reference evidence="3" key="1">
    <citation type="journal article" date="2005" name="Environ. Microbiol.">
        <title>Lateral gene transfer and phylogenetic assignment of environmental fosmid clones.</title>
        <authorList>
            <person name="Nesbo C.L."/>
            <person name="Boucher Y."/>
            <person name="Dlutek M."/>
            <person name="Doolittle F.W."/>
        </authorList>
    </citation>
    <scope>NUCLEOTIDE SEQUENCE</scope>
</reference>
<dbReference type="Pfam" id="PF22691">
    <property type="entry name" value="Thiolase_C_1"/>
    <property type="match status" value="1"/>
</dbReference>
<dbReference type="InterPro" id="IPR020616">
    <property type="entry name" value="Thiolase_N"/>
</dbReference>
<gene>
    <name evidence="3" type="primary">paaJ</name>
</gene>
<evidence type="ECO:0000313" key="3">
    <source>
        <dbReference type="EMBL" id="CAI78630.1"/>
    </source>
</evidence>
<dbReference type="GO" id="GO:0016747">
    <property type="term" value="F:acyltransferase activity, transferring groups other than amino-acyl groups"/>
    <property type="evidence" value="ECO:0007669"/>
    <property type="project" value="InterPro"/>
</dbReference>
<evidence type="ECO:0000259" key="2">
    <source>
        <dbReference type="Pfam" id="PF22691"/>
    </source>
</evidence>
<evidence type="ECO:0000259" key="1">
    <source>
        <dbReference type="Pfam" id="PF00108"/>
    </source>
</evidence>
<dbReference type="PANTHER" id="PTHR42870">
    <property type="entry name" value="ACETYL-COA C-ACETYLTRANSFERASE"/>
    <property type="match status" value="1"/>
</dbReference>
<dbReference type="InterPro" id="IPR002155">
    <property type="entry name" value="Thiolase"/>
</dbReference>
<dbReference type="PANTHER" id="PTHR42870:SF1">
    <property type="entry name" value="NON-SPECIFIC LIPID-TRANSFER PROTEIN-LIKE 2"/>
    <property type="match status" value="1"/>
</dbReference>
<feature type="domain" description="Thiolase N-terminal" evidence="1">
    <location>
        <begin position="4"/>
        <end position="244"/>
    </location>
</feature>
<dbReference type="AlphaFoldDB" id="Q2YZR8"/>
<proteinExistence type="predicted"/>
<feature type="domain" description="Thiolase C-terminal" evidence="2">
    <location>
        <begin position="277"/>
        <end position="394"/>
    </location>
</feature>
<name>Q2YZR8_9DELT</name>
<dbReference type="Gene3D" id="3.40.47.10">
    <property type="match status" value="1"/>
</dbReference>
<dbReference type="Pfam" id="PF00108">
    <property type="entry name" value="Thiolase_N"/>
    <property type="match status" value="1"/>
</dbReference>
<dbReference type="CDD" id="cd00829">
    <property type="entry name" value="SCP-x_thiolase"/>
    <property type="match status" value="1"/>
</dbReference>
<protein>
    <submittedName>
        <fullName evidence="3">Putative thiolase</fullName>
    </submittedName>
</protein>
<dbReference type="InterPro" id="IPR055140">
    <property type="entry name" value="Thiolase_C_2"/>
</dbReference>
<sequence>MGKVIVLGAGMTRFGKYNDADLPWKNHEELGVEACLNALKHSGVNHQKIEAAYFGQTVTGMIQIGQRVTDMLGISGIPIYNHENACATSLAAFRNAYLDVKNGVHDIVLVAGVEKMIFFPKSKKKKEEKKDHSENSGGLLKMGSGGPIIMPEGMMFLQDIGVIMPAYFALIGRRHMEEYGTTREQFAKISVKNHKHGSMNPYAQYQNEVTLEQVLNSRMICDPITLLQCTPTGDGAAAVILASEKTAKKYTTKLVEVAGSVIMAGKYKASKGHFSSLASCRLAAQKLYDETGIGPNDLNVVEQHDCFTPHELVTYEDLGICKPGEGGRLVDEGVTALGGKVPFNVSGGLQAKGHPIAATGVAQVIELVWQLRGECGKRQVQGAKIGLAHNGGGIGPGLEPGLASVTMLKI</sequence>
<dbReference type="PIRSF" id="PIRSF000429">
    <property type="entry name" value="Ac-CoA_Ac_transf"/>
    <property type="match status" value="1"/>
</dbReference>
<dbReference type="SUPFAM" id="SSF53901">
    <property type="entry name" value="Thiolase-like"/>
    <property type="match status" value="2"/>
</dbReference>
<dbReference type="EMBL" id="AJ937767">
    <property type="protein sequence ID" value="CAI78630.1"/>
    <property type="molecule type" value="Genomic_DNA"/>
</dbReference>
<accession>Q2YZR8</accession>